<protein>
    <recommendedName>
        <fullName evidence="5">Apple domain-containing protein</fullName>
    </recommendedName>
</protein>
<dbReference type="Pfam" id="PF00650">
    <property type="entry name" value="CRAL_TRIO"/>
    <property type="match status" value="1"/>
</dbReference>
<dbReference type="EMBL" id="CAJNON010000866">
    <property type="protein sequence ID" value="CAF1394934.1"/>
    <property type="molecule type" value="Genomic_DNA"/>
</dbReference>
<dbReference type="OrthoDB" id="9984685at2759"/>
<feature type="domain" description="Apple" evidence="1">
    <location>
        <begin position="106"/>
        <end position="146"/>
    </location>
</feature>
<proteinExistence type="predicted"/>
<evidence type="ECO:0000259" key="1">
    <source>
        <dbReference type="Pfam" id="PF00024"/>
    </source>
</evidence>
<dbReference type="InterPro" id="IPR036865">
    <property type="entry name" value="CRAL-TRIO_dom_sf"/>
</dbReference>
<evidence type="ECO:0000313" key="4">
    <source>
        <dbReference type="Proteomes" id="UP000663891"/>
    </source>
</evidence>
<dbReference type="Pfam" id="PF00024">
    <property type="entry name" value="PAN_1"/>
    <property type="match status" value="1"/>
</dbReference>
<name>A0A815KSI9_9BILA</name>
<evidence type="ECO:0008006" key="5">
    <source>
        <dbReference type="Google" id="ProtNLM"/>
    </source>
</evidence>
<dbReference type="SUPFAM" id="SSF57414">
    <property type="entry name" value="Hairpin loop containing domain-like"/>
    <property type="match status" value="1"/>
</dbReference>
<dbReference type="Gene3D" id="3.40.525.10">
    <property type="entry name" value="CRAL-TRIO lipid binding domain"/>
    <property type="match status" value="1"/>
</dbReference>
<dbReference type="AlphaFoldDB" id="A0A815KSI9"/>
<accession>A0A815KSI9</accession>
<feature type="domain" description="CRAL-TRIO" evidence="2">
    <location>
        <begin position="2"/>
        <end position="76"/>
    </location>
</feature>
<dbReference type="Proteomes" id="UP000663891">
    <property type="component" value="Unassembled WGS sequence"/>
</dbReference>
<gene>
    <name evidence="3" type="ORF">VCS650_LOCUS36159</name>
</gene>
<dbReference type="SUPFAM" id="SSF52087">
    <property type="entry name" value="CRAL/TRIO domain"/>
    <property type="match status" value="1"/>
</dbReference>
<dbReference type="InterPro" id="IPR003609">
    <property type="entry name" value="Pan_app"/>
</dbReference>
<sequence length="437" mass="48500">MSDKAYFKGYDKMGRPINYIYVKDQFSIEVTEKLGILSVETSRKLLKGSIETGIVILDMNGFGINNMDYQLSSSLISMRLARARIYQQSIYSHSFHRHFLGAFPSTSMKACLWLCQNNDYCRTANYRPSEQQCYMYEENSYVGTISATTDGSIVLAFNLCPSDGSSQEPASICFGTSSRQPVSMQTVMNSLQLIKQYSDINTVGFVLSPGEVWVSPIGASSMTVYSFDDYLLIRNVAVGESFGYFDLDSQMRPIVAYGGQGLYLSWLNTIVDNGQGFWTPCISVTGYIVGLLENMNLINIYNQSNGAFAYTINGSTNTGASSYRKYACTVHGQTLYLASQNAIQQVSIGPPGGTKIFTSIFNYTTNNPGFITTDASKRLYSSCSDCSSLNKTFILTTNGTVLAQWPQNLAFAQGKASKYKYYFVTSTVSNILSFYEY</sequence>
<evidence type="ECO:0000259" key="2">
    <source>
        <dbReference type="Pfam" id="PF00650"/>
    </source>
</evidence>
<comment type="caution">
    <text evidence="3">The sequence shown here is derived from an EMBL/GenBank/DDBJ whole genome shotgun (WGS) entry which is preliminary data.</text>
</comment>
<dbReference type="InterPro" id="IPR001251">
    <property type="entry name" value="CRAL-TRIO_dom"/>
</dbReference>
<evidence type="ECO:0000313" key="3">
    <source>
        <dbReference type="EMBL" id="CAF1394934.1"/>
    </source>
</evidence>
<organism evidence="3 4">
    <name type="scientific">Adineta steineri</name>
    <dbReference type="NCBI Taxonomy" id="433720"/>
    <lineage>
        <taxon>Eukaryota</taxon>
        <taxon>Metazoa</taxon>
        <taxon>Spiralia</taxon>
        <taxon>Gnathifera</taxon>
        <taxon>Rotifera</taxon>
        <taxon>Eurotatoria</taxon>
        <taxon>Bdelloidea</taxon>
        <taxon>Adinetida</taxon>
        <taxon>Adinetidae</taxon>
        <taxon>Adineta</taxon>
    </lineage>
</organism>
<dbReference type="Gene3D" id="3.50.4.10">
    <property type="entry name" value="Hepatocyte Growth Factor"/>
    <property type="match status" value="1"/>
</dbReference>
<reference evidence="3" key="1">
    <citation type="submission" date="2021-02" db="EMBL/GenBank/DDBJ databases">
        <authorList>
            <person name="Nowell W R."/>
        </authorList>
    </citation>
    <scope>NUCLEOTIDE SEQUENCE</scope>
</reference>